<gene>
    <name evidence="2" type="ORF">AKJ09_01323</name>
</gene>
<keyword evidence="1" id="KW-1133">Transmembrane helix</keyword>
<dbReference type="Proteomes" id="UP000064967">
    <property type="component" value="Chromosome"/>
</dbReference>
<sequence length="79" mass="8711">MKDLVVVIAISIAFASLVTAHVAIAFGLLARPPRWRGPVAFAVVPLAPYWAWRERMRVRAIVWSGALVLYVIARILASV</sequence>
<evidence type="ECO:0000313" key="3">
    <source>
        <dbReference type="Proteomes" id="UP000064967"/>
    </source>
</evidence>
<protein>
    <submittedName>
        <fullName evidence="2">Uncharacterized protein</fullName>
    </submittedName>
</protein>
<keyword evidence="3" id="KW-1185">Reference proteome</keyword>
<evidence type="ECO:0000256" key="1">
    <source>
        <dbReference type="SAM" id="Phobius"/>
    </source>
</evidence>
<dbReference type="EMBL" id="CP012333">
    <property type="protein sequence ID" value="AKU94659.1"/>
    <property type="molecule type" value="Genomic_DNA"/>
</dbReference>
<reference evidence="2 3" key="1">
    <citation type="submission" date="2015-08" db="EMBL/GenBank/DDBJ databases">
        <authorList>
            <person name="Babu N.S."/>
            <person name="Beckwith C.J."/>
            <person name="Beseler K.G."/>
            <person name="Brison A."/>
            <person name="Carone J.V."/>
            <person name="Caskin T.P."/>
            <person name="Diamond M."/>
            <person name="Durham M.E."/>
            <person name="Foxe J.M."/>
            <person name="Go M."/>
            <person name="Henderson B.A."/>
            <person name="Jones I.B."/>
            <person name="McGettigan J.A."/>
            <person name="Micheletti S.J."/>
            <person name="Nasrallah M.E."/>
            <person name="Ortiz D."/>
            <person name="Piller C.R."/>
            <person name="Privatt S.R."/>
            <person name="Schneider S.L."/>
            <person name="Sharp S."/>
            <person name="Smith T.C."/>
            <person name="Stanton J.D."/>
            <person name="Ullery H.E."/>
            <person name="Wilson R.J."/>
            <person name="Serrano M.G."/>
            <person name="Buck G."/>
            <person name="Lee V."/>
            <person name="Wang Y."/>
            <person name="Carvalho R."/>
            <person name="Voegtly L."/>
            <person name="Shi R."/>
            <person name="Duckworth R."/>
            <person name="Johnson A."/>
            <person name="Loviza R."/>
            <person name="Walstead R."/>
            <person name="Shah Z."/>
            <person name="Kiflezghi M."/>
            <person name="Wade K."/>
            <person name="Ball S.L."/>
            <person name="Bradley K.W."/>
            <person name="Asai D.J."/>
            <person name="Bowman C.A."/>
            <person name="Russell D.A."/>
            <person name="Pope W.H."/>
            <person name="Jacobs-Sera D."/>
            <person name="Hendrix R.W."/>
            <person name="Hatfull G.F."/>
        </authorList>
    </citation>
    <scope>NUCLEOTIDE SEQUENCE [LARGE SCALE GENOMIC DNA]</scope>
    <source>
        <strain evidence="2 3">DSM 27648</strain>
    </source>
</reference>
<dbReference type="RefSeq" id="WP_146646220.1">
    <property type="nucleotide sequence ID" value="NZ_CP012333.1"/>
</dbReference>
<keyword evidence="1" id="KW-0472">Membrane</keyword>
<name>A0A0K1PNH3_9BACT</name>
<accession>A0A0K1PNH3</accession>
<dbReference type="KEGG" id="llu:AKJ09_01323"/>
<dbReference type="OrthoDB" id="5521910at2"/>
<dbReference type="AlphaFoldDB" id="A0A0K1PNH3"/>
<feature type="transmembrane region" description="Helical" evidence="1">
    <location>
        <begin position="59"/>
        <end position="77"/>
    </location>
</feature>
<keyword evidence="1" id="KW-0812">Transmembrane</keyword>
<proteinExistence type="predicted"/>
<evidence type="ECO:0000313" key="2">
    <source>
        <dbReference type="EMBL" id="AKU94659.1"/>
    </source>
</evidence>
<dbReference type="STRING" id="1391654.AKJ09_01323"/>
<organism evidence="2 3">
    <name type="scientific">Labilithrix luteola</name>
    <dbReference type="NCBI Taxonomy" id="1391654"/>
    <lineage>
        <taxon>Bacteria</taxon>
        <taxon>Pseudomonadati</taxon>
        <taxon>Myxococcota</taxon>
        <taxon>Polyangia</taxon>
        <taxon>Polyangiales</taxon>
        <taxon>Labilitrichaceae</taxon>
        <taxon>Labilithrix</taxon>
    </lineage>
</organism>